<evidence type="ECO:0000256" key="1">
    <source>
        <dbReference type="SAM" id="MobiDB-lite"/>
    </source>
</evidence>
<keyword evidence="3" id="KW-1185">Reference proteome</keyword>
<dbReference type="Proteomes" id="UP000239772">
    <property type="component" value="Unassembled WGS sequence"/>
</dbReference>
<reference evidence="3" key="1">
    <citation type="submission" date="2018-03" db="EMBL/GenBank/DDBJ databases">
        <authorList>
            <person name="Sun L."/>
            <person name="Liu H."/>
            <person name="Chen W."/>
            <person name="Huang K."/>
            <person name="Liu W."/>
            <person name="Gao X."/>
        </authorList>
    </citation>
    <scope>NUCLEOTIDE SEQUENCE [LARGE SCALE GENOMIC DNA]</scope>
    <source>
        <strain evidence="3">SH9</strain>
    </source>
</reference>
<gene>
    <name evidence="2" type="ORF">SLNSH_02770</name>
</gene>
<name>A0A2T1HYG4_9HYPH</name>
<evidence type="ECO:0000313" key="3">
    <source>
        <dbReference type="Proteomes" id="UP000239772"/>
    </source>
</evidence>
<comment type="caution">
    <text evidence="2">The sequence shown here is derived from an EMBL/GenBank/DDBJ whole genome shotgun (WGS) entry which is preliminary data.</text>
</comment>
<protein>
    <submittedName>
        <fullName evidence="2">Uncharacterized protein</fullName>
    </submittedName>
</protein>
<accession>A0A2T1HYG4</accession>
<sequence>MTDPWARFTPASPAGPGSDPWARFTPATPTSATATPAQSAPPNAALDFVESIPVGVAKTAAQAAGLPRDAMGLVTGPMTDAVLKAGNTVRGWLGLDPITPTPEQRQAVVDVGRAMTPNLGVDGAVGAQRLAEGVTGPWHEPQTRAGKYGETIGSFLVPGALPTKATTAAPTAAKFLKGYLADLAGNVVVPALASETAGQATAGTKLEPIARLAGAVAGNMGSAYVRGASAPDNVLRRATGDMTDAQWQAARELAANPQGIKLTGPEAISQATGGASALPNVQRVVEGSVEGRARTAPFFAQRPGQVDAAVGSFLDRIAPQSPTPSVLGPRASDAATRALRDVEEARTAAVNPLYTAANADRVAPDVVNGLIGNIDRQLAADSTGILSGPLGELRSRLIETPARPGAPATRTPVMGPNGQVIRYEATPAVDPTPHVPITDIENLDRTRKYFRDRLALPQVGADAITREQAGAISSILEPLDTAMEQASAKFAAGKQRYADITRNTVQPIAEGPVGRVAAASDTPSAGAALLPQNPMTGSGPETADAVARLIGHDPETTRGLVRQNLADRYARAATDTQQGSREYAGAKFRNDVAGNDARREVLDAVLNGIPGGPAADAAVLLDALQATGRRMPIGSATEFNRTLNAELADGSLTSRAGLGLRSLGTSLITQAADAAQRAALRKGVSTLADMFVNPNSVDLIRAAAARGAPINYAEAAGRSGAQLAPFFVGR</sequence>
<dbReference type="OrthoDB" id="8450344at2"/>
<dbReference type="AlphaFoldDB" id="A0A2T1HYG4"/>
<feature type="compositionally biased region" description="Low complexity" evidence="1">
    <location>
        <begin position="25"/>
        <end position="41"/>
    </location>
</feature>
<feature type="region of interest" description="Disordered" evidence="1">
    <location>
        <begin position="1"/>
        <end position="41"/>
    </location>
</feature>
<proteinExistence type="predicted"/>
<organism evidence="2 3">
    <name type="scientific">Alsobacter soli</name>
    <dbReference type="NCBI Taxonomy" id="2109933"/>
    <lineage>
        <taxon>Bacteria</taxon>
        <taxon>Pseudomonadati</taxon>
        <taxon>Pseudomonadota</taxon>
        <taxon>Alphaproteobacteria</taxon>
        <taxon>Hyphomicrobiales</taxon>
        <taxon>Alsobacteraceae</taxon>
        <taxon>Alsobacter</taxon>
    </lineage>
</organism>
<dbReference type="RefSeq" id="WP_106335114.1">
    <property type="nucleotide sequence ID" value="NZ_PVZS01000002.1"/>
</dbReference>
<dbReference type="EMBL" id="PVZS01000002">
    <property type="protein sequence ID" value="PSC06736.1"/>
    <property type="molecule type" value="Genomic_DNA"/>
</dbReference>
<evidence type="ECO:0000313" key="2">
    <source>
        <dbReference type="EMBL" id="PSC06736.1"/>
    </source>
</evidence>